<reference evidence="6" key="1">
    <citation type="submission" date="2011-02" db="EMBL/GenBank/DDBJ databases">
        <title>The complete genome of Planctomyces brasiliensis DSM 5305.</title>
        <authorList>
            <person name="Lucas S."/>
            <person name="Copeland A."/>
            <person name="Lapidus A."/>
            <person name="Bruce D."/>
            <person name="Goodwin L."/>
            <person name="Pitluck S."/>
            <person name="Kyrpides N."/>
            <person name="Mavromatis K."/>
            <person name="Pagani I."/>
            <person name="Ivanova N."/>
            <person name="Ovchinnikova G."/>
            <person name="Lu M."/>
            <person name="Detter J.C."/>
            <person name="Han C."/>
            <person name="Land M."/>
            <person name="Hauser L."/>
            <person name="Markowitz V."/>
            <person name="Cheng J.-F."/>
            <person name="Hugenholtz P."/>
            <person name="Woyke T."/>
            <person name="Wu D."/>
            <person name="Tindall B."/>
            <person name="Pomrenke H.G."/>
            <person name="Brambilla E."/>
            <person name="Klenk H.-P."/>
            <person name="Eisen J.A."/>
        </authorList>
    </citation>
    <scope>NUCLEOTIDE SEQUENCE [LARGE SCALE GENOMIC DNA]</scope>
    <source>
        <strain evidence="6">ATCC 49424 / DSM 5305 / JCM 21570 / NBRC 103401 / IFAM 1448</strain>
    </source>
</reference>
<dbReference type="InterPro" id="IPR002941">
    <property type="entry name" value="DNA_methylase_N4/N6"/>
</dbReference>
<name>F0SJ63_RUBBR</name>
<evidence type="ECO:0000313" key="5">
    <source>
        <dbReference type="EMBL" id="ADY58605.1"/>
    </source>
</evidence>
<protein>
    <recommendedName>
        <fullName evidence="3">Methyltransferase</fullName>
        <ecNumber evidence="3">2.1.1.-</ecNumber>
    </recommendedName>
</protein>
<dbReference type="Proteomes" id="UP000006860">
    <property type="component" value="Chromosome"/>
</dbReference>
<evidence type="ECO:0000313" key="6">
    <source>
        <dbReference type="Proteomes" id="UP000006860"/>
    </source>
</evidence>
<dbReference type="Gene3D" id="3.40.50.150">
    <property type="entry name" value="Vaccinia Virus protein VP39"/>
    <property type="match status" value="1"/>
</dbReference>
<feature type="domain" description="DNA methylase N-4/N-6" evidence="4">
    <location>
        <begin position="97"/>
        <end position="205"/>
    </location>
</feature>
<evidence type="ECO:0000256" key="2">
    <source>
        <dbReference type="ARBA" id="ARBA00022679"/>
    </source>
</evidence>
<gene>
    <name evidence="5" type="ordered locus">Plabr_0984</name>
</gene>
<dbReference type="Pfam" id="PF01555">
    <property type="entry name" value="N6_N4_Mtase"/>
    <property type="match status" value="1"/>
</dbReference>
<dbReference type="RefSeq" id="WP_013627341.1">
    <property type="nucleotide sequence ID" value="NC_015174.1"/>
</dbReference>
<keyword evidence="1 5" id="KW-0489">Methyltransferase</keyword>
<dbReference type="STRING" id="756272.Plabr_0984"/>
<dbReference type="InterPro" id="IPR029063">
    <property type="entry name" value="SAM-dependent_MTases_sf"/>
</dbReference>
<dbReference type="EMBL" id="CP002546">
    <property type="protein sequence ID" value="ADY58605.1"/>
    <property type="molecule type" value="Genomic_DNA"/>
</dbReference>
<evidence type="ECO:0000256" key="1">
    <source>
        <dbReference type="ARBA" id="ARBA00022603"/>
    </source>
</evidence>
<dbReference type="CDD" id="cd02440">
    <property type="entry name" value="AdoMet_MTases"/>
    <property type="match status" value="2"/>
</dbReference>
<dbReference type="eggNOG" id="COG1041">
    <property type="taxonomic scope" value="Bacteria"/>
</dbReference>
<dbReference type="GO" id="GO:0003677">
    <property type="term" value="F:DNA binding"/>
    <property type="evidence" value="ECO:0007669"/>
    <property type="project" value="InterPro"/>
</dbReference>
<dbReference type="PRINTS" id="PR00508">
    <property type="entry name" value="S21N4MTFRASE"/>
</dbReference>
<dbReference type="OrthoDB" id="9800801at2"/>
<dbReference type="GO" id="GO:0032259">
    <property type="term" value="P:methylation"/>
    <property type="evidence" value="ECO:0007669"/>
    <property type="project" value="UniProtKB-KW"/>
</dbReference>
<keyword evidence="6" id="KW-1185">Reference proteome</keyword>
<dbReference type="EC" id="2.1.1.-" evidence="3"/>
<dbReference type="HOGENOM" id="CLU_1194172_0_0_0"/>
<dbReference type="GO" id="GO:0008170">
    <property type="term" value="F:N-methyltransferase activity"/>
    <property type="evidence" value="ECO:0007669"/>
    <property type="project" value="InterPro"/>
</dbReference>
<accession>F0SJ63</accession>
<evidence type="ECO:0000259" key="4">
    <source>
        <dbReference type="Pfam" id="PF01555"/>
    </source>
</evidence>
<dbReference type="SUPFAM" id="SSF53335">
    <property type="entry name" value="S-adenosyl-L-methionine-dependent methyltransferases"/>
    <property type="match status" value="1"/>
</dbReference>
<keyword evidence="2" id="KW-0808">Transferase</keyword>
<dbReference type="PANTHER" id="PTHR13370">
    <property type="entry name" value="RNA METHYLASE-RELATED"/>
    <property type="match status" value="1"/>
</dbReference>
<comment type="similarity">
    <text evidence="3">Belongs to the N(4)/N(6)-methyltransferase family.</text>
</comment>
<dbReference type="InterPro" id="IPR001091">
    <property type="entry name" value="RM_Methyltransferase"/>
</dbReference>
<proteinExistence type="inferred from homology"/>
<dbReference type="eggNOG" id="COG0863">
    <property type="taxonomic scope" value="Bacteria"/>
</dbReference>
<organism evidence="5 6">
    <name type="scientific">Rubinisphaera brasiliensis (strain ATCC 49424 / DSM 5305 / JCM 21570 / IAM 15109 / NBRC 103401 / IFAM 1448)</name>
    <name type="common">Planctomyces brasiliensis</name>
    <dbReference type="NCBI Taxonomy" id="756272"/>
    <lineage>
        <taxon>Bacteria</taxon>
        <taxon>Pseudomonadati</taxon>
        <taxon>Planctomycetota</taxon>
        <taxon>Planctomycetia</taxon>
        <taxon>Planctomycetales</taxon>
        <taxon>Planctomycetaceae</taxon>
        <taxon>Rubinisphaera</taxon>
    </lineage>
</organism>
<dbReference type="AlphaFoldDB" id="F0SJ63"/>
<sequence length="232" mass="26607">MNEFVNQVFHADARHLLAKLPEESIDAVICDPMYGTAKNYEYEWGIDPANGDPELHWEYHKPIYEECRRVLKPGGALAWGQGAKFCEHFQDWLGNHRVWTITRFRPKGKSATGHAWVVQTREQKPIPMPDRDSLVICDNVGPIRKLHPCIKMVEELKFVVEELTKPGDIVLDCCCGLGSTLLAAEQLGRRWIGCDISQRYSQIAKLRMENLRSHMESQGSLRTQKDFIADRC</sequence>
<dbReference type="GO" id="GO:0005737">
    <property type="term" value="C:cytoplasm"/>
    <property type="evidence" value="ECO:0007669"/>
    <property type="project" value="TreeGrafter"/>
</dbReference>
<dbReference type="PANTHER" id="PTHR13370:SF24">
    <property type="entry name" value="TYPE III RESTRICTION-MODIFICATION ENZYME STYLTI MOD SUBUNIT"/>
    <property type="match status" value="1"/>
</dbReference>
<dbReference type="KEGG" id="pbs:Plabr_0984"/>
<evidence type="ECO:0000256" key="3">
    <source>
        <dbReference type="RuleBase" id="RU362026"/>
    </source>
</evidence>